<protein>
    <submittedName>
        <fullName evidence="1">Uncharacterized protein</fullName>
    </submittedName>
</protein>
<dbReference type="Proteomes" id="UP001162992">
    <property type="component" value="Chromosome 13"/>
</dbReference>
<sequence>MQHLRRTLRSAGNSGSPSISLPDNANGLQSEHQSRINLTVTDTSPLVRASLTSSLNDEDAPSTSGAALEDCISEAGSDTKKPNRDESDHSIFSMRNTSDSEEHLLSTESFVGTTAEKRADLRRKEGKASRPSVASSIWEATPKRKQNVGGEETRYTTPGSVFSESGRIRNLDCEPPYTDGRARVYLRRGASNVFPLEHRASFSCPQLPSKQLSKRQKGESRGTPRFSSGISVKEVTEPKRKSIKKKSLLPHSYVKEQRAYFAEVDAFELQEEEVAEEERGKSLTDKPRT</sequence>
<proteinExistence type="predicted"/>
<evidence type="ECO:0000313" key="2">
    <source>
        <dbReference type="Proteomes" id="UP001162992"/>
    </source>
</evidence>
<evidence type="ECO:0000313" key="1">
    <source>
        <dbReference type="EMBL" id="KAJ7532980.1"/>
    </source>
</evidence>
<gene>
    <name evidence="1" type="ORF">O6H91_13G027900</name>
</gene>
<name>A0ACC2BTB2_DIPCM</name>
<organism evidence="1 2">
    <name type="scientific">Diphasiastrum complanatum</name>
    <name type="common">Issler's clubmoss</name>
    <name type="synonym">Lycopodium complanatum</name>
    <dbReference type="NCBI Taxonomy" id="34168"/>
    <lineage>
        <taxon>Eukaryota</taxon>
        <taxon>Viridiplantae</taxon>
        <taxon>Streptophyta</taxon>
        <taxon>Embryophyta</taxon>
        <taxon>Tracheophyta</taxon>
        <taxon>Lycopodiopsida</taxon>
        <taxon>Lycopodiales</taxon>
        <taxon>Lycopodiaceae</taxon>
        <taxon>Lycopodioideae</taxon>
        <taxon>Diphasiastrum</taxon>
    </lineage>
</organism>
<accession>A0ACC2BTB2</accession>
<keyword evidence="2" id="KW-1185">Reference proteome</keyword>
<reference evidence="2" key="1">
    <citation type="journal article" date="2024" name="Proc. Natl. Acad. Sci. U.S.A.">
        <title>Extraordinary preservation of gene collinearity over three hundred million years revealed in homosporous lycophytes.</title>
        <authorList>
            <person name="Li C."/>
            <person name="Wickell D."/>
            <person name="Kuo L.Y."/>
            <person name="Chen X."/>
            <person name="Nie B."/>
            <person name="Liao X."/>
            <person name="Peng D."/>
            <person name="Ji J."/>
            <person name="Jenkins J."/>
            <person name="Williams M."/>
            <person name="Shu S."/>
            <person name="Plott C."/>
            <person name="Barry K."/>
            <person name="Rajasekar S."/>
            <person name="Grimwood J."/>
            <person name="Han X."/>
            <person name="Sun S."/>
            <person name="Hou Z."/>
            <person name="He W."/>
            <person name="Dai G."/>
            <person name="Sun C."/>
            <person name="Schmutz J."/>
            <person name="Leebens-Mack J.H."/>
            <person name="Li F.W."/>
            <person name="Wang L."/>
        </authorList>
    </citation>
    <scope>NUCLEOTIDE SEQUENCE [LARGE SCALE GENOMIC DNA]</scope>
    <source>
        <strain evidence="2">cv. PW_Plant_1</strain>
    </source>
</reference>
<dbReference type="EMBL" id="CM055104">
    <property type="protein sequence ID" value="KAJ7532980.1"/>
    <property type="molecule type" value="Genomic_DNA"/>
</dbReference>
<comment type="caution">
    <text evidence="1">The sequence shown here is derived from an EMBL/GenBank/DDBJ whole genome shotgun (WGS) entry which is preliminary data.</text>
</comment>